<evidence type="ECO:0000256" key="5">
    <source>
        <dbReference type="ARBA" id="ARBA00022692"/>
    </source>
</evidence>
<evidence type="ECO:0000313" key="13">
    <source>
        <dbReference type="EMBL" id="CAF0760310.1"/>
    </source>
</evidence>
<accession>A0A813PZA5</accession>
<keyword evidence="3 11" id="KW-0328">Glycosyltransferase</keyword>
<evidence type="ECO:0000256" key="4">
    <source>
        <dbReference type="ARBA" id="ARBA00022679"/>
    </source>
</evidence>
<dbReference type="GO" id="GO:0006493">
    <property type="term" value="P:protein O-linked glycosylation"/>
    <property type="evidence" value="ECO:0007669"/>
    <property type="project" value="TreeGrafter"/>
</dbReference>
<dbReference type="Proteomes" id="UP000663879">
    <property type="component" value="Unassembled WGS sequence"/>
</dbReference>
<evidence type="ECO:0000256" key="2">
    <source>
        <dbReference type="ARBA" id="ARBA00008661"/>
    </source>
</evidence>
<keyword evidence="9" id="KW-0472">Membrane</keyword>
<dbReference type="PANTHER" id="PTHR11214:SF364">
    <property type="entry name" value="HEXOSYLTRANSFERASE"/>
    <property type="match status" value="1"/>
</dbReference>
<gene>
    <name evidence="13" type="ORF">OXX778_LOCUS4391</name>
</gene>
<dbReference type="InterPro" id="IPR002659">
    <property type="entry name" value="Glyco_trans_31"/>
</dbReference>
<keyword evidence="7" id="KW-1133">Transmembrane helix</keyword>
<evidence type="ECO:0000256" key="6">
    <source>
        <dbReference type="ARBA" id="ARBA00022968"/>
    </source>
</evidence>
<dbReference type="Gene3D" id="3.90.550.50">
    <property type="match status" value="1"/>
</dbReference>
<dbReference type="EMBL" id="CAJNOC010000427">
    <property type="protein sequence ID" value="CAF0760310.1"/>
    <property type="molecule type" value="Genomic_DNA"/>
</dbReference>
<dbReference type="GO" id="GO:0016758">
    <property type="term" value="F:hexosyltransferase activity"/>
    <property type="evidence" value="ECO:0007669"/>
    <property type="project" value="InterPro"/>
</dbReference>
<feature type="signal peptide" evidence="12">
    <location>
        <begin position="1"/>
        <end position="19"/>
    </location>
</feature>
<evidence type="ECO:0000256" key="8">
    <source>
        <dbReference type="ARBA" id="ARBA00023034"/>
    </source>
</evidence>
<dbReference type="OrthoDB" id="115198at2759"/>
<keyword evidence="12" id="KW-0732">Signal</keyword>
<sequence>MRVLCNFLIAFLLKSLVNSEKNDFNFNNLIEPTNNLNCGDGTFLLIYVHSSPENYKNRLKIRQTWGNINKYVPNDLKLLFTTGLSSESLVNDKLKLESSIYNDIIQYDYSDTYRNLTIKAVMTLKWISKSCKNVKYILKVDDDVYVNYEPLMQHLRVRFDEEKDDVNTIMCFVHKKMKVIRNRNSKWYLSKEEFARNYFSKYCSGSAYVLTGDLAKKISHTSKKVNFFWIDDYFITGIMTQILKINLVEFNSVYVLKTTKSKEMLASNKHNFIFAHVGHSKNSLDFFGFLDYF</sequence>
<evidence type="ECO:0000256" key="3">
    <source>
        <dbReference type="ARBA" id="ARBA00022676"/>
    </source>
</evidence>
<dbReference type="GO" id="GO:0000139">
    <property type="term" value="C:Golgi membrane"/>
    <property type="evidence" value="ECO:0007669"/>
    <property type="project" value="UniProtKB-SubCell"/>
</dbReference>
<comment type="similarity">
    <text evidence="2 11">Belongs to the glycosyltransferase 31 family.</text>
</comment>
<evidence type="ECO:0000256" key="1">
    <source>
        <dbReference type="ARBA" id="ARBA00004323"/>
    </source>
</evidence>
<keyword evidence="4" id="KW-0808">Transferase</keyword>
<name>A0A813PZA5_9BILA</name>
<evidence type="ECO:0000256" key="7">
    <source>
        <dbReference type="ARBA" id="ARBA00022989"/>
    </source>
</evidence>
<organism evidence="13 14">
    <name type="scientific">Brachionus calyciflorus</name>
    <dbReference type="NCBI Taxonomy" id="104777"/>
    <lineage>
        <taxon>Eukaryota</taxon>
        <taxon>Metazoa</taxon>
        <taxon>Spiralia</taxon>
        <taxon>Gnathifera</taxon>
        <taxon>Rotifera</taxon>
        <taxon>Eurotatoria</taxon>
        <taxon>Monogononta</taxon>
        <taxon>Pseudotrocha</taxon>
        <taxon>Ploima</taxon>
        <taxon>Brachionidae</taxon>
        <taxon>Brachionus</taxon>
    </lineage>
</organism>
<comment type="subcellular location">
    <subcellularLocation>
        <location evidence="1 11">Golgi apparatus membrane</location>
        <topology evidence="1 11">Single-pass type II membrane protein</topology>
    </subcellularLocation>
</comment>
<evidence type="ECO:0000313" key="14">
    <source>
        <dbReference type="Proteomes" id="UP000663879"/>
    </source>
</evidence>
<evidence type="ECO:0000256" key="9">
    <source>
        <dbReference type="ARBA" id="ARBA00023136"/>
    </source>
</evidence>
<dbReference type="FunFam" id="3.90.550.50:FF:000001">
    <property type="entry name" value="Hexosyltransferase"/>
    <property type="match status" value="1"/>
</dbReference>
<dbReference type="AlphaFoldDB" id="A0A813PZA5"/>
<reference evidence="13" key="1">
    <citation type="submission" date="2021-02" db="EMBL/GenBank/DDBJ databases">
        <authorList>
            <person name="Nowell W R."/>
        </authorList>
    </citation>
    <scope>NUCLEOTIDE SEQUENCE</scope>
    <source>
        <strain evidence="13">Ploen Becks lab</strain>
    </source>
</reference>
<proteinExistence type="inferred from homology"/>
<comment type="caution">
    <text evidence="13">The sequence shown here is derived from an EMBL/GenBank/DDBJ whole genome shotgun (WGS) entry which is preliminary data.</text>
</comment>
<dbReference type="EC" id="2.4.1.-" evidence="11"/>
<feature type="chain" id="PRO_5032655894" description="Hexosyltransferase" evidence="12">
    <location>
        <begin position="20"/>
        <end position="293"/>
    </location>
</feature>
<keyword evidence="5" id="KW-0812">Transmembrane</keyword>
<evidence type="ECO:0000256" key="12">
    <source>
        <dbReference type="SAM" id="SignalP"/>
    </source>
</evidence>
<keyword evidence="6" id="KW-0735">Signal-anchor</keyword>
<keyword evidence="10" id="KW-0325">Glycoprotein</keyword>
<evidence type="ECO:0000256" key="11">
    <source>
        <dbReference type="RuleBase" id="RU363063"/>
    </source>
</evidence>
<dbReference type="Pfam" id="PF01762">
    <property type="entry name" value="Galactosyl_T"/>
    <property type="match status" value="1"/>
</dbReference>
<evidence type="ECO:0000256" key="10">
    <source>
        <dbReference type="ARBA" id="ARBA00023180"/>
    </source>
</evidence>
<keyword evidence="14" id="KW-1185">Reference proteome</keyword>
<keyword evidence="8 11" id="KW-0333">Golgi apparatus</keyword>
<dbReference type="PANTHER" id="PTHR11214">
    <property type="entry name" value="BETA-1,3-N-ACETYLGLUCOSAMINYLTRANSFERASE"/>
    <property type="match status" value="1"/>
</dbReference>
<protein>
    <recommendedName>
        <fullName evidence="11">Hexosyltransferase</fullName>
        <ecNumber evidence="11">2.4.1.-</ecNumber>
    </recommendedName>
</protein>